<sequence>MILLSINGCCDGAIYADFWRNADIQSCFAKIRTVAGVNSEIRKPIDRVANTARLDLLYDTFMEFIEGICSKNETIACEDLFEMYNPAFEIANETIHSLTAGEKKELDKWVQDGNYDAEKKFFLELYNDLSISEQQKLRQAFTDIFNLFSGSSLKGYMNNFLQGLNYDDQNKLKKLGEEDDQSGIKKIVSSKAKNNDLSDHEVKDLEKFLFWAFSGSGKAR</sequence>
<organism evidence="1 2">
    <name type="scientific">Acrobeloides nanus</name>
    <dbReference type="NCBI Taxonomy" id="290746"/>
    <lineage>
        <taxon>Eukaryota</taxon>
        <taxon>Metazoa</taxon>
        <taxon>Ecdysozoa</taxon>
        <taxon>Nematoda</taxon>
        <taxon>Chromadorea</taxon>
        <taxon>Rhabditida</taxon>
        <taxon>Tylenchina</taxon>
        <taxon>Cephalobomorpha</taxon>
        <taxon>Cephaloboidea</taxon>
        <taxon>Cephalobidae</taxon>
        <taxon>Acrobeloides</taxon>
    </lineage>
</organism>
<dbReference type="WBParaSite" id="ACRNAN_scaffold1832.g9029.t1">
    <property type="protein sequence ID" value="ACRNAN_scaffold1832.g9029.t1"/>
    <property type="gene ID" value="ACRNAN_scaffold1832.g9029"/>
</dbReference>
<dbReference type="AlphaFoldDB" id="A0A914D5A1"/>
<evidence type="ECO:0000313" key="2">
    <source>
        <dbReference type="WBParaSite" id="ACRNAN_scaffold1832.g9029.t1"/>
    </source>
</evidence>
<evidence type="ECO:0000313" key="1">
    <source>
        <dbReference type="Proteomes" id="UP000887540"/>
    </source>
</evidence>
<dbReference type="Proteomes" id="UP000887540">
    <property type="component" value="Unplaced"/>
</dbReference>
<name>A0A914D5A1_9BILA</name>
<accession>A0A914D5A1</accession>
<proteinExistence type="predicted"/>
<protein>
    <submittedName>
        <fullName evidence="2">Uncharacterized protein</fullName>
    </submittedName>
</protein>
<reference evidence="2" key="1">
    <citation type="submission" date="2022-11" db="UniProtKB">
        <authorList>
            <consortium name="WormBaseParasite"/>
        </authorList>
    </citation>
    <scope>IDENTIFICATION</scope>
</reference>
<keyword evidence="1" id="KW-1185">Reference proteome</keyword>